<name>A0AAN4Z5Q9_9BILA</name>
<dbReference type="AlphaFoldDB" id="A0AAN4Z5Q9"/>
<gene>
    <name evidence="2" type="ORF">PMAYCL1PPCAC_02022</name>
</gene>
<dbReference type="Proteomes" id="UP001328107">
    <property type="component" value="Unassembled WGS sequence"/>
</dbReference>
<comment type="caution">
    <text evidence="2">The sequence shown here is derived from an EMBL/GenBank/DDBJ whole genome shotgun (WGS) entry which is preliminary data.</text>
</comment>
<reference evidence="3" key="1">
    <citation type="submission" date="2022-10" db="EMBL/GenBank/DDBJ databases">
        <title>Genome assembly of Pristionchus species.</title>
        <authorList>
            <person name="Yoshida K."/>
            <person name="Sommer R.J."/>
        </authorList>
    </citation>
    <scope>NUCLEOTIDE SEQUENCE [LARGE SCALE GENOMIC DNA]</scope>
    <source>
        <strain evidence="3">RS5460</strain>
    </source>
</reference>
<proteinExistence type="predicted"/>
<organism evidence="2 3">
    <name type="scientific">Pristionchus mayeri</name>
    <dbReference type="NCBI Taxonomy" id="1317129"/>
    <lineage>
        <taxon>Eukaryota</taxon>
        <taxon>Metazoa</taxon>
        <taxon>Ecdysozoa</taxon>
        <taxon>Nematoda</taxon>
        <taxon>Chromadorea</taxon>
        <taxon>Rhabditida</taxon>
        <taxon>Rhabditina</taxon>
        <taxon>Diplogasteromorpha</taxon>
        <taxon>Diplogasteroidea</taxon>
        <taxon>Neodiplogasteridae</taxon>
        <taxon>Pristionchus</taxon>
    </lineage>
</organism>
<evidence type="ECO:0000256" key="1">
    <source>
        <dbReference type="SAM" id="MobiDB-lite"/>
    </source>
</evidence>
<protein>
    <submittedName>
        <fullName evidence="2">Uncharacterized protein</fullName>
    </submittedName>
</protein>
<sequence>PWFTLQSGIITTKSPRTRPSVSTALHHYAPRKEPRPTCGAIWRRSIRKNSQLPKRTLISSARRLFASSLQTMLPSAYSSVTSFGISSLLIHGRVVDLPSSYTDANSLSSVRPRSHHALDDRNSPCNHKPTPYRKVIINVDP</sequence>
<dbReference type="EMBL" id="BTRK01000001">
    <property type="protein sequence ID" value="GMR31827.1"/>
    <property type="molecule type" value="Genomic_DNA"/>
</dbReference>
<feature type="non-terminal residue" evidence="2">
    <location>
        <position position="141"/>
    </location>
</feature>
<accession>A0AAN4Z5Q9</accession>
<evidence type="ECO:0000313" key="2">
    <source>
        <dbReference type="EMBL" id="GMR31827.1"/>
    </source>
</evidence>
<feature type="region of interest" description="Disordered" evidence="1">
    <location>
        <begin position="105"/>
        <end position="130"/>
    </location>
</feature>
<keyword evidence="3" id="KW-1185">Reference proteome</keyword>
<evidence type="ECO:0000313" key="3">
    <source>
        <dbReference type="Proteomes" id="UP001328107"/>
    </source>
</evidence>
<feature type="non-terminal residue" evidence="2">
    <location>
        <position position="1"/>
    </location>
</feature>